<sequence>MKLVRNLGCYYSDPKYYNPNNDRCIILYNWIYNTKKKYKHSNEIITECFNDYIHLMSHVPGNHKCSYDSYINFYEEPIKMTILDIFNNNIQNIIIKLMGGYGNDNFSAQNFVCECVKLYKEMEKQYCTKKIGMDNKSVQTCQMLKSFKTTYMEFFYKKLDKNDNIPSLYNVEDEYTNKCLSNKIELPKGDPTYDNVHALSSLPEDADEKKNEFSSPQPYNNEKTDSSMSSTVSTAIGTMAGASSIIALLYKVTQNFI</sequence>
<dbReference type="Proteomes" id="UP000053562">
    <property type="component" value="Unassembled WGS sequence"/>
</dbReference>
<accession>A0A0J9UUT8</accession>
<evidence type="ECO:0000313" key="2">
    <source>
        <dbReference type="EMBL" id="KMZ77243.1"/>
    </source>
</evidence>
<dbReference type="EMBL" id="KQ234447">
    <property type="protein sequence ID" value="KMZ77243.1"/>
    <property type="molecule type" value="Genomic_DNA"/>
</dbReference>
<proteinExistence type="predicted"/>
<evidence type="ECO:0000256" key="1">
    <source>
        <dbReference type="SAM" id="MobiDB-lite"/>
    </source>
</evidence>
<evidence type="ECO:0000313" key="3">
    <source>
        <dbReference type="Proteomes" id="UP000053562"/>
    </source>
</evidence>
<gene>
    <name evidence="2" type="ORF">PVIIG_05196</name>
</gene>
<feature type="region of interest" description="Disordered" evidence="1">
    <location>
        <begin position="203"/>
        <end position="228"/>
    </location>
</feature>
<protein>
    <recommendedName>
        <fullName evidence="4">Variable surface protein Vir7-like protein</fullName>
    </recommendedName>
</protein>
<reference evidence="2 3" key="1">
    <citation type="submission" date="2011-08" db="EMBL/GenBank/DDBJ databases">
        <title>The Genome Sequence of Plasmodium vivax India VII.</title>
        <authorList>
            <consortium name="The Broad Institute Genome Sequencing Platform"/>
            <consortium name="The Broad Institute Genome Sequencing Center for Infectious Disease"/>
            <person name="Neafsey D."/>
            <person name="Carlton J."/>
            <person name="Barnwell J."/>
            <person name="Collins W."/>
            <person name="Escalante A."/>
            <person name="Mullikin J."/>
            <person name="Saul A."/>
            <person name="Guigo R."/>
            <person name="Camara F."/>
            <person name="Young S.K."/>
            <person name="Zeng Q."/>
            <person name="Gargeya S."/>
            <person name="Fitzgerald M."/>
            <person name="Haas B."/>
            <person name="Abouelleil A."/>
            <person name="Alvarado L."/>
            <person name="Arachchi H.M."/>
            <person name="Berlin A."/>
            <person name="Brown A."/>
            <person name="Chapman S.B."/>
            <person name="Chen Z."/>
            <person name="Dunbar C."/>
            <person name="Freedman E."/>
            <person name="Gearin G."/>
            <person name="Gellesch M."/>
            <person name="Goldberg J."/>
            <person name="Griggs A."/>
            <person name="Gujja S."/>
            <person name="Heiman D."/>
            <person name="Howarth C."/>
            <person name="Larson L."/>
            <person name="Lui A."/>
            <person name="MacDonald P.J.P."/>
            <person name="Montmayeur A."/>
            <person name="Murphy C."/>
            <person name="Neiman D."/>
            <person name="Pearson M."/>
            <person name="Priest M."/>
            <person name="Roberts A."/>
            <person name="Saif S."/>
            <person name="Shea T."/>
            <person name="Shenoy N."/>
            <person name="Sisk P."/>
            <person name="Stolte C."/>
            <person name="Sykes S."/>
            <person name="Wortman J."/>
            <person name="Nusbaum C."/>
            <person name="Birren B."/>
        </authorList>
    </citation>
    <scope>NUCLEOTIDE SEQUENCE [LARGE SCALE GENOMIC DNA]</scope>
    <source>
        <strain evidence="2 3">India VII</strain>
    </source>
</reference>
<name>A0A0J9UUT8_PLAVI</name>
<organism evidence="2 3">
    <name type="scientific">Plasmodium vivax India VII</name>
    <dbReference type="NCBI Taxonomy" id="1077284"/>
    <lineage>
        <taxon>Eukaryota</taxon>
        <taxon>Sar</taxon>
        <taxon>Alveolata</taxon>
        <taxon>Apicomplexa</taxon>
        <taxon>Aconoidasida</taxon>
        <taxon>Haemosporida</taxon>
        <taxon>Plasmodiidae</taxon>
        <taxon>Plasmodium</taxon>
        <taxon>Plasmodium (Plasmodium)</taxon>
    </lineage>
</organism>
<dbReference type="OrthoDB" id="389114at2759"/>
<evidence type="ECO:0008006" key="4">
    <source>
        <dbReference type="Google" id="ProtNLM"/>
    </source>
</evidence>
<feature type="compositionally biased region" description="Polar residues" evidence="1">
    <location>
        <begin position="213"/>
        <end position="228"/>
    </location>
</feature>
<dbReference type="AlphaFoldDB" id="A0A0J9UUT8"/>